<organism evidence="2 3">
    <name type="scientific">Nitrosotalea devaniterrae</name>
    <dbReference type="NCBI Taxonomy" id="1078905"/>
    <lineage>
        <taxon>Archaea</taxon>
        <taxon>Nitrososphaerota</taxon>
        <taxon>Nitrososphaeria</taxon>
        <taxon>Nitrosotaleales</taxon>
        <taxon>Nitrosotaleaceae</taxon>
        <taxon>Nitrosotalea</taxon>
    </lineage>
</organism>
<evidence type="ECO:0000256" key="1">
    <source>
        <dbReference type="SAM" id="MobiDB-lite"/>
    </source>
</evidence>
<name>A0A128A493_9ARCH</name>
<proteinExistence type="predicted"/>
<evidence type="ECO:0000313" key="3">
    <source>
        <dbReference type="Proteomes" id="UP000196239"/>
    </source>
</evidence>
<feature type="compositionally biased region" description="Acidic residues" evidence="1">
    <location>
        <begin position="1"/>
        <end position="10"/>
    </location>
</feature>
<feature type="region of interest" description="Disordered" evidence="1">
    <location>
        <begin position="1"/>
        <end position="38"/>
    </location>
</feature>
<dbReference type="EMBL" id="LN890280">
    <property type="protein sequence ID" value="CUR52175.1"/>
    <property type="molecule type" value="Genomic_DNA"/>
</dbReference>
<sequence>MASNEPEEISEPVSSNTETIQEVKEDATVDQEESPELD</sequence>
<dbReference type="KEGG" id="ndv:NDEV_1410"/>
<protein>
    <submittedName>
        <fullName evidence="2">Uncharacterized protein</fullName>
    </submittedName>
</protein>
<keyword evidence="3" id="KW-1185">Reference proteome</keyword>
<gene>
    <name evidence="2" type="ORF">NDEV_1410</name>
</gene>
<dbReference type="Proteomes" id="UP000196239">
    <property type="component" value="Chromosome 1"/>
</dbReference>
<reference evidence="3" key="1">
    <citation type="submission" date="2015-10" db="EMBL/GenBank/DDBJ databases">
        <authorList>
            <person name="Lehtovirta-Morley L.E."/>
            <person name="Vieille C."/>
        </authorList>
    </citation>
    <scope>NUCLEOTIDE SEQUENCE [LARGE SCALE GENOMIC DNA]</scope>
</reference>
<dbReference type="AlphaFoldDB" id="A0A128A493"/>
<accession>A0A128A493</accession>
<feature type="compositionally biased region" description="Acidic residues" evidence="1">
    <location>
        <begin position="28"/>
        <end position="38"/>
    </location>
</feature>
<evidence type="ECO:0000313" key="2">
    <source>
        <dbReference type="EMBL" id="CUR52175.1"/>
    </source>
</evidence>